<keyword evidence="3" id="KW-0472">Membrane</keyword>
<evidence type="ECO:0000256" key="1">
    <source>
        <dbReference type="ARBA" id="ARBA00022741"/>
    </source>
</evidence>
<evidence type="ECO:0000256" key="2">
    <source>
        <dbReference type="SAM" id="MobiDB-lite"/>
    </source>
</evidence>
<gene>
    <name evidence="5" type="ORF">Vbra_13153</name>
</gene>
<evidence type="ECO:0000313" key="6">
    <source>
        <dbReference type="Proteomes" id="UP000041254"/>
    </source>
</evidence>
<dbReference type="PhylomeDB" id="A0A0G4ETY3"/>
<organism evidence="5 6">
    <name type="scientific">Vitrella brassicaformis (strain CCMP3155)</name>
    <dbReference type="NCBI Taxonomy" id="1169540"/>
    <lineage>
        <taxon>Eukaryota</taxon>
        <taxon>Sar</taxon>
        <taxon>Alveolata</taxon>
        <taxon>Colpodellida</taxon>
        <taxon>Vitrellaceae</taxon>
        <taxon>Vitrella</taxon>
    </lineage>
</organism>
<keyword evidence="6" id="KW-1185">Reference proteome</keyword>
<dbReference type="InParanoid" id="A0A0G4ETY3"/>
<name>A0A0G4ETY3_VITBC</name>
<reference evidence="5 6" key="1">
    <citation type="submission" date="2014-11" db="EMBL/GenBank/DDBJ databases">
        <authorList>
            <person name="Zhu J."/>
            <person name="Qi W."/>
            <person name="Song R."/>
        </authorList>
    </citation>
    <scope>NUCLEOTIDE SEQUENCE [LARGE SCALE GENOMIC DNA]</scope>
</reference>
<dbReference type="AlphaFoldDB" id="A0A0G4ETY3"/>
<dbReference type="VEuPathDB" id="CryptoDB:Vbra_13153"/>
<dbReference type="Proteomes" id="UP000041254">
    <property type="component" value="Unassembled WGS sequence"/>
</dbReference>
<feature type="region of interest" description="Disordered" evidence="2">
    <location>
        <begin position="351"/>
        <end position="405"/>
    </location>
</feature>
<dbReference type="Pfam" id="PF04548">
    <property type="entry name" value="AIG1"/>
    <property type="match status" value="1"/>
</dbReference>
<proteinExistence type="predicted"/>
<dbReference type="GO" id="GO:0005525">
    <property type="term" value="F:GTP binding"/>
    <property type="evidence" value="ECO:0007669"/>
    <property type="project" value="InterPro"/>
</dbReference>
<dbReference type="CDD" id="cd00882">
    <property type="entry name" value="Ras_like_GTPase"/>
    <property type="match status" value="1"/>
</dbReference>
<dbReference type="SUPFAM" id="SSF52540">
    <property type="entry name" value="P-loop containing nucleoside triphosphate hydrolases"/>
    <property type="match status" value="1"/>
</dbReference>
<keyword evidence="1" id="KW-0547">Nucleotide-binding</keyword>
<dbReference type="OrthoDB" id="9663051at2759"/>
<evidence type="ECO:0000259" key="4">
    <source>
        <dbReference type="Pfam" id="PF04548"/>
    </source>
</evidence>
<dbReference type="EMBL" id="CDMY01000305">
    <property type="protein sequence ID" value="CEM01523.1"/>
    <property type="molecule type" value="Genomic_DNA"/>
</dbReference>
<evidence type="ECO:0000313" key="5">
    <source>
        <dbReference type="EMBL" id="CEM01523.1"/>
    </source>
</evidence>
<dbReference type="Gene3D" id="3.40.50.300">
    <property type="entry name" value="P-loop containing nucleotide triphosphate hydrolases"/>
    <property type="match status" value="1"/>
</dbReference>
<accession>A0A0G4ETY3</accession>
<sequence>MIYLYIYAICDTIREYGWGKRQRADLKAQRYAVVGVWATLLYALASGLFVVAALCFVMWGAMGVPGASALPDSTSATPTANTVLVVNGPSGNGKTSLCRLLTGDKERFKPQSGAKSATRGVVHARFPVQTPRGLWAIVADTAGFFDTSHDALFVSREHREGYRQLAERYGHGIDVIIVCSDCGRWGEIFERTMTIIKNQMGVSVLNRILIVITKKEGRKLEKILDDDARKKIEQTFETAPFPEVVAVEMGGEDGEENRYPEQYEPSRKAGMNAIDRIVKRNNGSKWSNHLFDQARKEVTEAAAGITHPQKMRDKNEIVKQFNNGQLDKVAALGLLVEVKAGDDELRAEEAEKARVEKENKEVGDKAAKLEEKATKLEEENKELKNRPPEVHHHYHYESDNSCSIM</sequence>
<keyword evidence="3" id="KW-0812">Transmembrane</keyword>
<dbReference type="InterPro" id="IPR027417">
    <property type="entry name" value="P-loop_NTPase"/>
</dbReference>
<feature type="domain" description="AIG1-type G" evidence="4">
    <location>
        <begin position="84"/>
        <end position="299"/>
    </location>
</feature>
<feature type="transmembrane region" description="Helical" evidence="3">
    <location>
        <begin position="31"/>
        <end position="59"/>
    </location>
</feature>
<protein>
    <recommendedName>
        <fullName evidence="4">AIG1-type G domain-containing protein</fullName>
    </recommendedName>
</protein>
<keyword evidence="3" id="KW-1133">Transmembrane helix</keyword>
<evidence type="ECO:0000256" key="3">
    <source>
        <dbReference type="SAM" id="Phobius"/>
    </source>
</evidence>
<feature type="compositionally biased region" description="Basic and acidic residues" evidence="2">
    <location>
        <begin position="351"/>
        <end position="398"/>
    </location>
</feature>
<dbReference type="InterPro" id="IPR006703">
    <property type="entry name" value="G_AIG1"/>
</dbReference>